<sequence>MLMRLRVNCNLAHTIKLKSSMTRSRRAPAVNYNDDIDEDEFIAEEFQQSSQQSSAAPLTRPIRRPHRVIPEDDMEEANDELDDDEDFGYDDDIDVNAPMADEDEEDFDVDYDEYSSKKKSPTKKNKSPSLKVTLKDYRDHVSHPAPSTNPNVSILKEESKLSIKLKYQPHSNTNPQKKLESMSPGSSSDMKVKSSPNRAAHLTSKYLDTEDDFDSTDGLDSELPKDDDDGMLDTNNDSMDIGDDDDDDDDERGVTTDDLTKMTERQRSKILNSAAEESDTPSSSVTHLNGKRKRGAKELLSLIDNGYKKKEFTAEEIQLRKLEAARKRKNFNARKLEKEKKETINKLLMKRADKVRNLNNLKGKEYDDDDSADSRDEKKRVLIQHEALFSWSSKTVVRDNKPQCFATYTFNPF</sequence>
<dbReference type="Proteomes" id="UP001165064">
    <property type="component" value="Unassembled WGS sequence"/>
</dbReference>
<organism evidence="1 2">
    <name type="scientific">Ambrosiozyma monospora</name>
    <name type="common">Yeast</name>
    <name type="synonym">Endomycopsis monosporus</name>
    <dbReference type="NCBI Taxonomy" id="43982"/>
    <lineage>
        <taxon>Eukaryota</taxon>
        <taxon>Fungi</taxon>
        <taxon>Dikarya</taxon>
        <taxon>Ascomycota</taxon>
        <taxon>Saccharomycotina</taxon>
        <taxon>Pichiomycetes</taxon>
        <taxon>Pichiales</taxon>
        <taxon>Pichiaceae</taxon>
        <taxon>Ambrosiozyma</taxon>
    </lineage>
</organism>
<evidence type="ECO:0000313" key="1">
    <source>
        <dbReference type="EMBL" id="GME76247.1"/>
    </source>
</evidence>
<accession>A0ACB5SXP0</accession>
<name>A0ACB5SXP0_AMBMO</name>
<reference evidence="1" key="1">
    <citation type="submission" date="2023-04" db="EMBL/GenBank/DDBJ databases">
        <title>Ambrosiozyma monospora NBRC 10751.</title>
        <authorList>
            <person name="Ichikawa N."/>
            <person name="Sato H."/>
            <person name="Tonouchi N."/>
        </authorList>
    </citation>
    <scope>NUCLEOTIDE SEQUENCE</scope>
    <source>
        <strain evidence="1">NBRC 10751</strain>
    </source>
</reference>
<dbReference type="EMBL" id="BSXS01001462">
    <property type="protein sequence ID" value="GME76247.1"/>
    <property type="molecule type" value="Genomic_DNA"/>
</dbReference>
<keyword evidence="2" id="KW-1185">Reference proteome</keyword>
<comment type="caution">
    <text evidence="1">The sequence shown here is derived from an EMBL/GenBank/DDBJ whole genome shotgun (WGS) entry which is preliminary data.</text>
</comment>
<proteinExistence type="predicted"/>
<evidence type="ECO:0000313" key="2">
    <source>
        <dbReference type="Proteomes" id="UP001165064"/>
    </source>
</evidence>
<protein>
    <submittedName>
        <fullName evidence="1">Unnamed protein product</fullName>
    </submittedName>
</protein>
<gene>
    <name evidence="1" type="ORF">Amon02_000251100</name>
</gene>